<feature type="compositionally biased region" description="Polar residues" evidence="2">
    <location>
        <begin position="689"/>
        <end position="709"/>
    </location>
</feature>
<gene>
    <name evidence="5" type="ORF">TsFJ059_000091</name>
</gene>
<dbReference type="InterPro" id="IPR052895">
    <property type="entry name" value="HetReg/Transcr_Mod"/>
</dbReference>
<evidence type="ECO:0000256" key="2">
    <source>
        <dbReference type="SAM" id="MobiDB-lite"/>
    </source>
</evidence>
<feature type="region of interest" description="Disordered" evidence="2">
    <location>
        <begin position="674"/>
        <end position="709"/>
    </location>
</feature>
<feature type="domain" description="Nephrocystin 3-like N-terminal" evidence="4">
    <location>
        <begin position="1011"/>
        <end position="1044"/>
    </location>
</feature>
<dbReference type="Pfam" id="PF06985">
    <property type="entry name" value="HET"/>
    <property type="match status" value="1"/>
</dbReference>
<proteinExistence type="predicted"/>
<evidence type="ECO:0000259" key="4">
    <source>
        <dbReference type="Pfam" id="PF24883"/>
    </source>
</evidence>
<dbReference type="Pfam" id="PF26639">
    <property type="entry name" value="Het-6_barrel"/>
    <property type="match status" value="1"/>
</dbReference>
<dbReference type="Gene3D" id="3.40.50.1820">
    <property type="entry name" value="alpha/beta hydrolase"/>
    <property type="match status" value="1"/>
</dbReference>
<protein>
    <recommendedName>
        <fullName evidence="7">Heterokaryon incompatibility domain-containing protein</fullName>
    </recommendedName>
</protein>
<evidence type="ECO:0000313" key="5">
    <source>
        <dbReference type="EMBL" id="KAH0531232.1"/>
    </source>
</evidence>
<dbReference type="EMBL" id="JAIMJC010000001">
    <property type="protein sequence ID" value="KAH0531232.1"/>
    <property type="molecule type" value="Genomic_DNA"/>
</dbReference>
<feature type="domain" description="Heterokaryon incompatibility" evidence="3">
    <location>
        <begin position="8"/>
        <end position="141"/>
    </location>
</feature>
<reference evidence="5 6" key="1">
    <citation type="submission" date="2021-08" db="EMBL/GenBank/DDBJ databases">
        <title>The highly contiguous genome resource for Trichoderma semiorbis FJ059, a fungal antagonistic to plant pathogens.</title>
        <authorList>
            <person name="Liu T."/>
        </authorList>
    </citation>
    <scope>NUCLEOTIDE SEQUENCE [LARGE SCALE GENOMIC DNA]</scope>
    <source>
        <strain evidence="5 6">FJ059</strain>
    </source>
</reference>
<name>A0A9P8KRF0_9HYPO</name>
<keyword evidence="1" id="KW-0677">Repeat</keyword>
<dbReference type="InterPro" id="IPR056884">
    <property type="entry name" value="NPHP3-like_N"/>
</dbReference>
<dbReference type="InterPro" id="IPR029058">
    <property type="entry name" value="AB_hydrolase_fold"/>
</dbReference>
<dbReference type="AlphaFoldDB" id="A0A9P8KRF0"/>
<comment type="caution">
    <text evidence="5">The sequence shown here is derived from an EMBL/GenBank/DDBJ whole genome shotgun (WGS) entry which is preliminary data.</text>
</comment>
<evidence type="ECO:0000313" key="6">
    <source>
        <dbReference type="Proteomes" id="UP000826573"/>
    </source>
</evidence>
<dbReference type="PANTHER" id="PTHR24148">
    <property type="entry name" value="ANKYRIN REPEAT DOMAIN-CONTAINING PROTEIN 39 HOMOLOG-RELATED"/>
    <property type="match status" value="1"/>
</dbReference>
<sequence length="1050" mass="118256">MKLYRNFQLICDGNVLPLTQSIHDALRRIRLPDQPRRLWADQVCINQDDTAERSQQVKLMNLVYKNAERVLVWLGSDLDGVAGKAERTVHDLNEVFKDNEAHAAFKLNYEENLAMQNSKPWIPLAKLTKLPWFRRVWIVQEIGTAAPATLYWGETEIDWEELSFVITVLNGQYYHFRTRFSINTPSISYLHRRFVEPDTAYYDNNKGHFAYELHKARPLLAGDNRDRIYAFLGHYSINKGGNELQNLTADYSKSLKDVYIDVAMRILRGAQDLVMLSSAHYDVPQKTDTRPDLTIDEDARILHIRGVRVDALTTTSWQIRNTAFQIRQGVQETKETKDWGNILQREELDDTSANKRTPNINTNHNNGSQQQDRPPRQQRKPDRKGPRTHAMEALWKHICGYETFKLSDVYPPFLATQPTATAANLSPFSSPSPPSSPTAPTSSISALPYDHHQSAFFAFIQTLTNGCVSFDRSRPYSTISSEEFLAGGAAYLTRYAKPPPSSAPRPSSSSATIQPQSQTLSPFSSISHDRDRGDSAVRVNENGNVNLVTAKSPSSHSELVSSDIRALSCNGDPFKWSREAVMVTRHRRFAVTRKGYFVLGPGGLQENDVVVVLRGGTVPFLLRRVSAMVNGPDGGWMLVGECYVHGLMDGEQWDAEGVEEEVFSIRVSKIGRDQVAPEDAAESNHKELQTSTSNALDSGAASKSTPEIESESSYGLKELVAQPRNNAEAVDIIAIHGLDGTREGTWTDRDTRINWLSHQDFLPKSIPNARVLSFGYNSKSYFNRGNPGVNDFASELLASINSSRRTPEEKQRPIVFICHSLGGLVFKKAIIKGHEWDTFYGSLNKKICGVVFFGTPHKGSKLASWDTIGTRITQAVTLGFASSPSFVEGLVVDSQMLKQISESFVPRAGAYKIRSFYETLFMKGLNCRVVEEESARLDLPNELAIASTSNHSNICKFPSANDQRYKNAIDAILTVMDTDAREEKERYTYLDRFFTINYDDIIQSIPKRHPNTCEWLLDNKVFQDWLSGTGHHVMWLHGYPGISKPRKWKI</sequence>
<accession>A0A9P8KRF0</accession>
<evidence type="ECO:0000259" key="3">
    <source>
        <dbReference type="Pfam" id="PF06985"/>
    </source>
</evidence>
<feature type="region of interest" description="Disordered" evidence="2">
    <location>
        <begin position="335"/>
        <end position="388"/>
    </location>
</feature>
<dbReference type="SUPFAM" id="SSF53474">
    <property type="entry name" value="alpha/beta-Hydrolases"/>
    <property type="match status" value="1"/>
</dbReference>
<evidence type="ECO:0000256" key="1">
    <source>
        <dbReference type="ARBA" id="ARBA00022737"/>
    </source>
</evidence>
<feature type="compositionally biased region" description="Polar residues" evidence="2">
    <location>
        <begin position="354"/>
        <end position="368"/>
    </location>
</feature>
<dbReference type="InterPro" id="IPR010730">
    <property type="entry name" value="HET"/>
</dbReference>
<evidence type="ECO:0008006" key="7">
    <source>
        <dbReference type="Google" id="ProtNLM"/>
    </source>
</evidence>
<organism evidence="5 6">
    <name type="scientific">Trichoderma semiorbis</name>
    <dbReference type="NCBI Taxonomy" id="1491008"/>
    <lineage>
        <taxon>Eukaryota</taxon>
        <taxon>Fungi</taxon>
        <taxon>Dikarya</taxon>
        <taxon>Ascomycota</taxon>
        <taxon>Pezizomycotina</taxon>
        <taxon>Sordariomycetes</taxon>
        <taxon>Hypocreomycetidae</taxon>
        <taxon>Hypocreales</taxon>
        <taxon>Hypocreaceae</taxon>
        <taxon>Trichoderma</taxon>
    </lineage>
</organism>
<feature type="compositionally biased region" description="Basic and acidic residues" evidence="2">
    <location>
        <begin position="373"/>
        <end position="385"/>
    </location>
</feature>
<dbReference type="PANTHER" id="PTHR24148:SF64">
    <property type="entry name" value="HETEROKARYON INCOMPATIBILITY DOMAIN-CONTAINING PROTEIN"/>
    <property type="match status" value="1"/>
</dbReference>
<dbReference type="Pfam" id="PF24883">
    <property type="entry name" value="NPHP3_N"/>
    <property type="match status" value="1"/>
</dbReference>
<dbReference type="Proteomes" id="UP000826573">
    <property type="component" value="Unassembled WGS sequence"/>
</dbReference>
<feature type="compositionally biased region" description="Polar residues" evidence="2">
    <location>
        <begin position="512"/>
        <end position="526"/>
    </location>
</feature>
<keyword evidence="6" id="KW-1185">Reference proteome</keyword>
<feature type="region of interest" description="Disordered" evidence="2">
    <location>
        <begin position="424"/>
        <end position="444"/>
    </location>
</feature>
<feature type="region of interest" description="Disordered" evidence="2">
    <location>
        <begin position="496"/>
        <end position="540"/>
    </location>
</feature>